<feature type="chain" id="PRO_5003549559" description="DUF3108 domain-containing protein" evidence="1">
    <location>
        <begin position="20"/>
        <end position="253"/>
    </location>
</feature>
<organism evidence="2 3">
    <name type="scientific">Odoribacter laneus YIT 12061</name>
    <dbReference type="NCBI Taxonomy" id="742817"/>
    <lineage>
        <taxon>Bacteria</taxon>
        <taxon>Pseudomonadati</taxon>
        <taxon>Bacteroidota</taxon>
        <taxon>Bacteroidia</taxon>
        <taxon>Bacteroidales</taxon>
        <taxon>Odoribacteraceae</taxon>
        <taxon>Odoribacter</taxon>
    </lineage>
</organism>
<protein>
    <recommendedName>
        <fullName evidence="4">DUF3108 domain-containing protein</fullName>
    </recommendedName>
</protein>
<keyword evidence="1" id="KW-0732">Signal</keyword>
<comment type="caution">
    <text evidence="2">The sequence shown here is derived from an EMBL/GenBank/DDBJ whole genome shotgun (WGS) entry which is preliminary data.</text>
</comment>
<keyword evidence="3" id="KW-1185">Reference proteome</keyword>
<dbReference type="eggNOG" id="COG3170">
    <property type="taxonomic scope" value="Bacteria"/>
</dbReference>
<sequence length="253" mass="29240">MKKLIFIALMVCTVGSVWAQQKPAAVEELVYSGYYNWGIFWMRAGTVKFTVSPSEKYPGAVELQAIGTSLPSWDWVFKLRDTLTSHFNPDNFLPYEFSRKAHEGSYHKTFDYTVDYDSMRVYGETHKIGKYFRKDTIPLQPLTYDMLSVAWMAREINFDTLSPKELIPIRILIDNKIYDLYIRYQGLDKVRVGGKKRECYVFSPLLVEGDVFKGGENMKIWVSKDEHRIPLMVEAKILVGSVKGILEPADSKY</sequence>
<reference evidence="2 3" key="1">
    <citation type="submission" date="2012-01" db="EMBL/GenBank/DDBJ databases">
        <title>The Genome Sequence of Odoribacter laneus YIT 12061.</title>
        <authorList>
            <consortium name="The Broad Institute Genome Sequencing Platform"/>
            <person name="Earl A."/>
            <person name="Ward D."/>
            <person name="Feldgarden M."/>
            <person name="Gevers D."/>
            <person name="Morotomi M."/>
            <person name="Young S.K."/>
            <person name="Zeng Q."/>
            <person name="Gargeya S."/>
            <person name="Fitzgerald M."/>
            <person name="Haas B."/>
            <person name="Abouelleil A."/>
            <person name="Alvarado L."/>
            <person name="Arachchi H.M."/>
            <person name="Berlin A."/>
            <person name="Chapman S.B."/>
            <person name="Gearin G."/>
            <person name="Goldberg J."/>
            <person name="Griggs A."/>
            <person name="Gujja S."/>
            <person name="Hansen M."/>
            <person name="Heiman D."/>
            <person name="Howarth C."/>
            <person name="Larimer J."/>
            <person name="Lui A."/>
            <person name="MacDonald P.J.P."/>
            <person name="McCowen C."/>
            <person name="Montmayeur A."/>
            <person name="Murphy C."/>
            <person name="Neiman D."/>
            <person name="Pearson M."/>
            <person name="Priest M."/>
            <person name="Roberts A."/>
            <person name="Saif S."/>
            <person name="Shea T."/>
            <person name="Sisk P."/>
            <person name="Stolte C."/>
            <person name="Sykes S."/>
            <person name="Wortman J."/>
            <person name="Nusbaum C."/>
            <person name="Birren B."/>
        </authorList>
    </citation>
    <scope>NUCLEOTIDE SEQUENCE [LARGE SCALE GENOMIC DNA]</scope>
    <source>
        <strain evidence="2 3">YIT 12061</strain>
    </source>
</reference>
<proteinExistence type="predicted"/>
<dbReference type="EMBL" id="ADMC01000025">
    <property type="protein sequence ID" value="EHP46411.1"/>
    <property type="molecule type" value="Genomic_DNA"/>
</dbReference>
<dbReference type="PATRIC" id="fig|742817.3.peg.2166"/>
<evidence type="ECO:0000313" key="2">
    <source>
        <dbReference type="EMBL" id="EHP46411.1"/>
    </source>
</evidence>
<accession>H1DJF6</accession>
<dbReference type="Proteomes" id="UP000004892">
    <property type="component" value="Unassembled WGS sequence"/>
</dbReference>
<dbReference type="InterPro" id="IPR021457">
    <property type="entry name" value="DUF3108"/>
</dbReference>
<gene>
    <name evidence="2" type="ORF">HMPREF9449_02028</name>
</gene>
<dbReference type="HOGENOM" id="CLU_073797_1_1_10"/>
<dbReference type="STRING" id="742817.HMPREF9449_02028"/>
<evidence type="ECO:0000256" key="1">
    <source>
        <dbReference type="SAM" id="SignalP"/>
    </source>
</evidence>
<feature type="signal peptide" evidence="1">
    <location>
        <begin position="1"/>
        <end position="19"/>
    </location>
</feature>
<dbReference type="RefSeq" id="WP_009137175.1">
    <property type="nucleotide sequence ID" value="NZ_JH594596.1"/>
</dbReference>
<dbReference type="Pfam" id="PF11306">
    <property type="entry name" value="DUF3108"/>
    <property type="match status" value="1"/>
</dbReference>
<name>H1DJF6_9BACT</name>
<dbReference type="AlphaFoldDB" id="H1DJF6"/>
<dbReference type="GeneID" id="98069587"/>
<evidence type="ECO:0008006" key="4">
    <source>
        <dbReference type="Google" id="ProtNLM"/>
    </source>
</evidence>
<evidence type="ECO:0000313" key="3">
    <source>
        <dbReference type="Proteomes" id="UP000004892"/>
    </source>
</evidence>